<accession>A0A8S5TDV2</accession>
<evidence type="ECO:0000256" key="1">
    <source>
        <dbReference type="SAM" id="Phobius"/>
    </source>
</evidence>
<protein>
    <submittedName>
        <fullName evidence="3">Helix-turn-helix protein</fullName>
    </submittedName>
</protein>
<dbReference type="GO" id="GO:0003677">
    <property type="term" value="F:DNA binding"/>
    <property type="evidence" value="ECO:0007669"/>
    <property type="project" value="InterPro"/>
</dbReference>
<dbReference type="SUPFAM" id="SSF46894">
    <property type="entry name" value="C-terminal effector domain of the bipartite response regulators"/>
    <property type="match status" value="1"/>
</dbReference>
<reference evidence="3" key="1">
    <citation type="journal article" date="2021" name="Proc. Natl. Acad. Sci. U.S.A.">
        <title>A Catalog of Tens of Thousands of Viruses from Human Metagenomes Reveals Hidden Associations with Chronic Diseases.</title>
        <authorList>
            <person name="Tisza M.J."/>
            <person name="Buck C.B."/>
        </authorList>
    </citation>
    <scope>NUCLEOTIDE SEQUENCE</scope>
    <source>
        <strain evidence="3">CtnLs3</strain>
    </source>
</reference>
<dbReference type="InterPro" id="IPR036388">
    <property type="entry name" value="WH-like_DNA-bd_sf"/>
</dbReference>
<dbReference type="Pfam" id="PF00196">
    <property type="entry name" value="GerE"/>
    <property type="match status" value="1"/>
</dbReference>
<dbReference type="InterPro" id="IPR000792">
    <property type="entry name" value="Tscrpt_reg_LuxR_C"/>
</dbReference>
<dbReference type="EMBL" id="BK032804">
    <property type="protein sequence ID" value="DAF61159.1"/>
    <property type="molecule type" value="Genomic_DNA"/>
</dbReference>
<organism evidence="3">
    <name type="scientific">Siphoviridae sp. ctnLs3</name>
    <dbReference type="NCBI Taxonomy" id="2827937"/>
    <lineage>
        <taxon>Viruses</taxon>
        <taxon>Duplodnaviria</taxon>
        <taxon>Heunggongvirae</taxon>
        <taxon>Uroviricota</taxon>
        <taxon>Caudoviricetes</taxon>
    </lineage>
</organism>
<dbReference type="InterPro" id="IPR016032">
    <property type="entry name" value="Sig_transdc_resp-reg_C-effctor"/>
</dbReference>
<evidence type="ECO:0000313" key="3">
    <source>
        <dbReference type="EMBL" id="DAF61159.1"/>
    </source>
</evidence>
<keyword evidence="1" id="KW-0472">Membrane</keyword>
<keyword evidence="1" id="KW-1133">Transmembrane helix</keyword>
<proteinExistence type="predicted"/>
<name>A0A8S5TDV2_9CAUD</name>
<dbReference type="PROSITE" id="PS50043">
    <property type="entry name" value="HTH_LUXR_2"/>
    <property type="match status" value="1"/>
</dbReference>
<keyword evidence="1" id="KW-0812">Transmembrane</keyword>
<dbReference type="SMART" id="SM00421">
    <property type="entry name" value="HTH_LUXR"/>
    <property type="match status" value="1"/>
</dbReference>
<dbReference type="Gene3D" id="1.10.10.10">
    <property type="entry name" value="Winged helix-like DNA-binding domain superfamily/Winged helix DNA-binding domain"/>
    <property type="match status" value="1"/>
</dbReference>
<feature type="transmembrane region" description="Helical" evidence="1">
    <location>
        <begin position="96"/>
        <end position="115"/>
    </location>
</feature>
<sequence length="148" mass="16460">MPIGKQSRRRVLTHAAKESTMHATINCGGWIGRQGLGLAPRELEATAWSASELTAKEVARRMGIAPGTVEKRLDDAKFKLGVRSVRGLVLEAFRRGIISPAVFVLAFLVAGHPLIDDDHMNRNRRPSNERRLTEARTVRRLEEITINA</sequence>
<dbReference type="GO" id="GO:0006355">
    <property type="term" value="P:regulation of DNA-templated transcription"/>
    <property type="evidence" value="ECO:0007669"/>
    <property type="project" value="InterPro"/>
</dbReference>
<evidence type="ECO:0000259" key="2">
    <source>
        <dbReference type="PROSITE" id="PS50043"/>
    </source>
</evidence>
<feature type="domain" description="HTH luxR-type" evidence="2">
    <location>
        <begin position="31"/>
        <end position="96"/>
    </location>
</feature>